<evidence type="ECO:0000256" key="1">
    <source>
        <dbReference type="ARBA" id="ARBA00004370"/>
    </source>
</evidence>
<feature type="transmembrane region" description="Helical" evidence="7">
    <location>
        <begin position="78"/>
        <end position="98"/>
    </location>
</feature>
<dbReference type="InterPro" id="IPR006593">
    <property type="entry name" value="Cyt_b561/ferric_Rdtase_TM"/>
</dbReference>
<keyword evidence="4" id="KW-0249">Electron transport</keyword>
<evidence type="ECO:0000256" key="5">
    <source>
        <dbReference type="ARBA" id="ARBA00022989"/>
    </source>
</evidence>
<evidence type="ECO:0000256" key="3">
    <source>
        <dbReference type="ARBA" id="ARBA00022692"/>
    </source>
</evidence>
<evidence type="ECO:0000256" key="6">
    <source>
        <dbReference type="ARBA" id="ARBA00023136"/>
    </source>
</evidence>
<comment type="caution">
    <text evidence="9">The sequence shown here is derived from an EMBL/GenBank/DDBJ whole genome shotgun (WGS) entry which is preliminary data.</text>
</comment>
<evidence type="ECO:0000256" key="2">
    <source>
        <dbReference type="ARBA" id="ARBA00022448"/>
    </source>
</evidence>
<dbReference type="GO" id="GO:0016020">
    <property type="term" value="C:membrane"/>
    <property type="evidence" value="ECO:0007669"/>
    <property type="project" value="UniProtKB-SubCell"/>
</dbReference>
<evidence type="ECO:0000313" key="10">
    <source>
        <dbReference type="Proteomes" id="UP000593563"/>
    </source>
</evidence>
<evidence type="ECO:0000256" key="4">
    <source>
        <dbReference type="ARBA" id="ARBA00022982"/>
    </source>
</evidence>
<comment type="subcellular location">
    <subcellularLocation>
        <location evidence="1">Membrane</location>
    </subcellularLocation>
</comment>
<dbReference type="Gene3D" id="1.20.120.1770">
    <property type="match status" value="1"/>
</dbReference>
<evidence type="ECO:0000313" key="9">
    <source>
        <dbReference type="EMBL" id="KAF1002365.1"/>
    </source>
</evidence>
<keyword evidence="2" id="KW-0813">Transport</keyword>
<feature type="domain" description="Cytochrome b561" evidence="8">
    <location>
        <begin position="41"/>
        <end position="173"/>
    </location>
</feature>
<proteinExistence type="predicted"/>
<feature type="transmembrane region" description="Helical" evidence="7">
    <location>
        <begin position="110"/>
        <end position="128"/>
    </location>
</feature>
<sequence>MNLKGSTELQNYINILFKHYYSSHYLWQEGPVSSDNPGAHALGSANTNSVGTVDFSSAQASAGGGVGNSKRRKRNVHGVLDTVAWGILLPLGALTAWYLKVFKSADPAWFYLHAFCQSSAYIVGVAGWSTGLKLGSDSPGITYHKHKNIGITLFCLGTLQGSMLPLPIGFGNE</sequence>
<dbReference type="AlphaFoldDB" id="A0A6L5BAD7"/>
<dbReference type="PANTHER" id="PTHR23130">
    <property type="entry name" value="CYTOCHROME B561 AND DOMON DOMAIN-CONTAINING PROTEIN"/>
    <property type="match status" value="1"/>
</dbReference>
<gene>
    <name evidence="9" type="ORF">AG4045_018454</name>
</gene>
<keyword evidence="6 7" id="KW-0472">Membrane</keyword>
<organism evidence="9 10">
    <name type="scientific">Apium graveolens</name>
    <name type="common">Celery</name>
    <dbReference type="NCBI Taxonomy" id="4045"/>
    <lineage>
        <taxon>Eukaryota</taxon>
        <taxon>Viridiplantae</taxon>
        <taxon>Streptophyta</taxon>
        <taxon>Embryophyta</taxon>
        <taxon>Tracheophyta</taxon>
        <taxon>Spermatophyta</taxon>
        <taxon>Magnoliopsida</taxon>
        <taxon>eudicotyledons</taxon>
        <taxon>Gunneridae</taxon>
        <taxon>Pentapetalae</taxon>
        <taxon>asterids</taxon>
        <taxon>campanulids</taxon>
        <taxon>Apiales</taxon>
        <taxon>Apiaceae</taxon>
        <taxon>Apioideae</taxon>
        <taxon>apioid superclade</taxon>
        <taxon>Apieae</taxon>
        <taxon>Apium</taxon>
    </lineage>
</organism>
<dbReference type="Proteomes" id="UP000593563">
    <property type="component" value="Unassembled WGS sequence"/>
</dbReference>
<dbReference type="PANTHER" id="PTHR23130:SF199">
    <property type="entry name" value="CYTOCHROME B561 AND DOMON DOMAIN-CONTAINING PROTEIN"/>
    <property type="match status" value="1"/>
</dbReference>
<dbReference type="CDD" id="cd08760">
    <property type="entry name" value="Cyt_b561_FRRS1_like"/>
    <property type="match status" value="1"/>
</dbReference>
<name>A0A6L5BAD7_APIGR</name>
<evidence type="ECO:0000259" key="8">
    <source>
        <dbReference type="PROSITE" id="PS50939"/>
    </source>
</evidence>
<keyword evidence="5 7" id="KW-1133">Transmembrane helix</keyword>
<dbReference type="SMART" id="SM00665">
    <property type="entry name" value="B561"/>
    <property type="match status" value="1"/>
</dbReference>
<dbReference type="PROSITE" id="PS50939">
    <property type="entry name" value="CYTOCHROME_B561"/>
    <property type="match status" value="1"/>
</dbReference>
<keyword evidence="3 7" id="KW-0812">Transmembrane</keyword>
<feature type="transmembrane region" description="Helical" evidence="7">
    <location>
        <begin position="149"/>
        <end position="170"/>
    </location>
</feature>
<reference evidence="9" key="1">
    <citation type="submission" date="2020-01" db="EMBL/GenBank/DDBJ databases">
        <title>The Celery Genome Sequence Reveals Sequential Paleo-tetraploidization, Resistance Gene Elimination, Karyotype Evolution, and Functional Innovation in Apiales.</title>
        <authorList>
            <person name="Song X."/>
        </authorList>
    </citation>
    <scope>NUCLEOTIDE SEQUENCE</scope>
    <source>
        <tissue evidence="9">Leaf</tissue>
    </source>
</reference>
<accession>A0A6L5BAD7</accession>
<dbReference type="EMBL" id="WRXP01001364">
    <property type="protein sequence ID" value="KAF1002365.1"/>
    <property type="molecule type" value="Genomic_DNA"/>
</dbReference>
<evidence type="ECO:0000256" key="7">
    <source>
        <dbReference type="SAM" id="Phobius"/>
    </source>
</evidence>
<keyword evidence="10" id="KW-1185">Reference proteome</keyword>
<protein>
    <recommendedName>
        <fullName evidence="8">Cytochrome b561 domain-containing protein</fullName>
    </recommendedName>
</protein>